<dbReference type="PANTHER" id="PTHR40626:SF30">
    <property type="entry name" value="FINGER DOMAIN PROTEIN, PUTATIVE (AFU_ORTHOLOGUE AFUA_4G13600)-RELATED"/>
    <property type="match status" value="1"/>
</dbReference>
<evidence type="ECO:0000256" key="8">
    <source>
        <dbReference type="SAM" id="MobiDB-lite"/>
    </source>
</evidence>
<dbReference type="GeneID" id="95974591"/>
<keyword evidence="2" id="KW-0479">Metal-binding</keyword>
<keyword evidence="6" id="KW-0539">Nucleus</keyword>
<feature type="region of interest" description="Disordered" evidence="8">
    <location>
        <begin position="354"/>
        <end position="405"/>
    </location>
</feature>
<evidence type="ECO:0000256" key="6">
    <source>
        <dbReference type="ARBA" id="ARBA00023242"/>
    </source>
</evidence>
<dbReference type="PANTHER" id="PTHR40626">
    <property type="entry name" value="MIP31509P"/>
    <property type="match status" value="1"/>
</dbReference>
<comment type="subcellular location">
    <subcellularLocation>
        <location evidence="1">Nucleus</location>
    </subcellularLocation>
</comment>
<evidence type="ECO:0000256" key="5">
    <source>
        <dbReference type="ARBA" id="ARBA00022833"/>
    </source>
</evidence>
<evidence type="ECO:0000259" key="9">
    <source>
        <dbReference type="PROSITE" id="PS50157"/>
    </source>
</evidence>
<evidence type="ECO:0000256" key="4">
    <source>
        <dbReference type="ARBA" id="ARBA00022771"/>
    </source>
</evidence>
<keyword evidence="5" id="KW-0862">Zinc</keyword>
<dbReference type="SUPFAM" id="SSF57667">
    <property type="entry name" value="beta-beta-alpha zinc fingers"/>
    <property type="match status" value="1"/>
</dbReference>
<accession>A0ABR3PM83</accession>
<evidence type="ECO:0000256" key="3">
    <source>
        <dbReference type="ARBA" id="ARBA00022737"/>
    </source>
</evidence>
<keyword evidence="4 7" id="KW-0863">Zinc-finger</keyword>
<evidence type="ECO:0000313" key="10">
    <source>
        <dbReference type="EMBL" id="KAL1310615.1"/>
    </source>
</evidence>
<comment type="caution">
    <text evidence="10">The sequence shown here is derived from an EMBL/GenBank/DDBJ whole genome shotgun (WGS) entry which is preliminary data.</text>
</comment>
<feature type="region of interest" description="Disordered" evidence="8">
    <location>
        <begin position="1"/>
        <end position="20"/>
    </location>
</feature>
<feature type="compositionally biased region" description="Low complexity" evidence="8">
    <location>
        <begin position="146"/>
        <end position="158"/>
    </location>
</feature>
<proteinExistence type="predicted"/>
<feature type="region of interest" description="Disordered" evidence="8">
    <location>
        <begin position="44"/>
        <end position="92"/>
    </location>
</feature>
<dbReference type="SMART" id="SM00355">
    <property type="entry name" value="ZnF_C2H2"/>
    <property type="match status" value="2"/>
</dbReference>
<feature type="domain" description="C2H2-type" evidence="9">
    <location>
        <begin position="96"/>
        <end position="123"/>
    </location>
</feature>
<dbReference type="Gene3D" id="3.30.160.60">
    <property type="entry name" value="Classic Zinc Finger"/>
    <property type="match status" value="2"/>
</dbReference>
<keyword evidence="11" id="KW-1185">Reference proteome</keyword>
<dbReference type="Pfam" id="PF00096">
    <property type="entry name" value="zf-C2H2"/>
    <property type="match status" value="2"/>
</dbReference>
<dbReference type="Proteomes" id="UP001562354">
    <property type="component" value="Unassembled WGS sequence"/>
</dbReference>
<feature type="compositionally biased region" description="Acidic residues" evidence="8">
    <location>
        <begin position="368"/>
        <end position="405"/>
    </location>
</feature>
<feature type="compositionally biased region" description="Basic and acidic residues" evidence="8">
    <location>
        <begin position="44"/>
        <end position="70"/>
    </location>
</feature>
<dbReference type="RefSeq" id="XP_069203464.1">
    <property type="nucleotide sequence ID" value="XM_069347619.1"/>
</dbReference>
<dbReference type="InterPro" id="IPR036236">
    <property type="entry name" value="Znf_C2H2_sf"/>
</dbReference>
<keyword evidence="3" id="KW-0677">Repeat</keyword>
<name>A0ABR3PM83_9PEZI</name>
<dbReference type="PROSITE" id="PS00028">
    <property type="entry name" value="ZINC_FINGER_C2H2_1"/>
    <property type="match status" value="2"/>
</dbReference>
<dbReference type="PROSITE" id="PS50157">
    <property type="entry name" value="ZINC_FINGER_C2H2_2"/>
    <property type="match status" value="2"/>
</dbReference>
<feature type="compositionally biased region" description="Polar residues" evidence="8">
    <location>
        <begin position="71"/>
        <end position="81"/>
    </location>
</feature>
<evidence type="ECO:0000313" key="11">
    <source>
        <dbReference type="Proteomes" id="UP001562354"/>
    </source>
</evidence>
<organism evidence="10 11">
    <name type="scientific">Neodothiora populina</name>
    <dbReference type="NCBI Taxonomy" id="2781224"/>
    <lineage>
        <taxon>Eukaryota</taxon>
        <taxon>Fungi</taxon>
        <taxon>Dikarya</taxon>
        <taxon>Ascomycota</taxon>
        <taxon>Pezizomycotina</taxon>
        <taxon>Dothideomycetes</taxon>
        <taxon>Dothideomycetidae</taxon>
        <taxon>Dothideales</taxon>
        <taxon>Dothioraceae</taxon>
        <taxon>Neodothiora</taxon>
    </lineage>
</organism>
<dbReference type="EMBL" id="JBFMKM010000003">
    <property type="protein sequence ID" value="KAL1310615.1"/>
    <property type="molecule type" value="Genomic_DNA"/>
</dbReference>
<gene>
    <name evidence="10" type="ORF">AAFC00_000888</name>
</gene>
<feature type="compositionally biased region" description="Polar residues" evidence="8">
    <location>
        <begin position="159"/>
        <end position="168"/>
    </location>
</feature>
<protein>
    <recommendedName>
        <fullName evidence="9">C2H2-type domain-containing protein</fullName>
    </recommendedName>
</protein>
<sequence length="405" mass="45221">MLALSMANPSLPPKRTLEMPKRHISMSTTALDWLQFRVTARDRDRGTVARNSSDTRKNNPDQDNMIRSDNKGVSSAGNGLTKTGRAKRALKGQRVHNCSICGKVYTRNEHRKRHELTHQARRYTCEVAGCNKPFHRSDLLKRHQTSHSAASLTRSSSTPNLHTGQGAQDEQPPARLRSLPQEVQGSMTVVDVHHRHPSGRHAQDLSLTSRASSNASVAWPQRQQSTLFYDPGSYPMGYDQSYAMSGTSHLALQAFANIQHSQHSTQLGEYTNERCVPTFLTTETYSVPTTLSSAHDIPAPYADFQSHPSMARYGSDVERAYGTSSYMSMPMSQAGISQPYYVPITQCEAHNMGDAQQQGRAPYRSYEDDYGNVDEDDEDGDDDDYDEDDMQGMEDYSDDIDDDAS</sequence>
<evidence type="ECO:0000256" key="2">
    <source>
        <dbReference type="ARBA" id="ARBA00022723"/>
    </source>
</evidence>
<reference evidence="10 11" key="1">
    <citation type="submission" date="2024-07" db="EMBL/GenBank/DDBJ databases">
        <title>Draft sequence of the Neodothiora populina.</title>
        <authorList>
            <person name="Drown D.D."/>
            <person name="Schuette U.S."/>
            <person name="Buechlein A.B."/>
            <person name="Rusch D.R."/>
            <person name="Winton L.W."/>
            <person name="Adams G.A."/>
        </authorList>
    </citation>
    <scope>NUCLEOTIDE SEQUENCE [LARGE SCALE GENOMIC DNA]</scope>
    <source>
        <strain evidence="10 11">CPC 39397</strain>
    </source>
</reference>
<dbReference type="InterPro" id="IPR051059">
    <property type="entry name" value="VerF-like"/>
</dbReference>
<feature type="domain" description="C2H2-type" evidence="9">
    <location>
        <begin position="123"/>
        <end position="152"/>
    </location>
</feature>
<feature type="region of interest" description="Disordered" evidence="8">
    <location>
        <begin position="140"/>
        <end position="174"/>
    </location>
</feature>
<evidence type="ECO:0000256" key="7">
    <source>
        <dbReference type="PROSITE-ProRule" id="PRU00042"/>
    </source>
</evidence>
<evidence type="ECO:0000256" key="1">
    <source>
        <dbReference type="ARBA" id="ARBA00004123"/>
    </source>
</evidence>
<dbReference type="InterPro" id="IPR013087">
    <property type="entry name" value="Znf_C2H2_type"/>
</dbReference>